<dbReference type="EMBL" id="NMTV01000068">
    <property type="protein sequence ID" value="PDX71551.1"/>
    <property type="molecule type" value="Genomic_DNA"/>
</dbReference>
<dbReference type="Proteomes" id="UP000219901">
    <property type="component" value="Unassembled WGS sequence"/>
</dbReference>
<feature type="transmembrane region" description="Helical" evidence="1">
    <location>
        <begin position="68"/>
        <end position="92"/>
    </location>
</feature>
<name>A0A2A6ZXC2_9FIRM</name>
<feature type="transmembrane region" description="Helical" evidence="1">
    <location>
        <begin position="113"/>
        <end position="139"/>
    </location>
</feature>
<dbReference type="AlphaFoldDB" id="A0A2A6ZXC2"/>
<sequence length="467" mass="49830">MSIYNALYGRDGHGVGPNEPEKKGFARFCQMVGRDLGQLLGTNLMVCVLCLPAALGVSLGVTLLSLPITVVCSAVTGLLTGPAMVLLADCALRSLQNDPSQWLPRAKQTLAAYWKAACGFGCIGTLVLGLLCFVSAFVFEAAAQQGYYPGLAVLVFLALDFLVLAVLGTLCAAVLPLQLPAPDSLLRRAGRLLAAAPARCVWAGVLMLAGIGGMILLFPVSIFWAVLFGFWLPGLAAMQTLFPVLRQEYGVEVRSIPRPTASDKPLTAQEQKKRSRANWWYYNWGIVAVAAMVIVGVAYVAHGLLTTVDPDYTVAVVTAEALPDEAVKRLQTALADYAEDANGDGAVIVQVNNYTWSADAALTDMNGQMAGATQMNTDLANGESKIWILDDPEGFEQAYGALSEKLGENWKTQLILWSQQSTLSNLDLGSYNTAADGSQTVDIQSRFAGYSVAAFDASDALWQALNS</sequence>
<evidence type="ECO:0000313" key="3">
    <source>
        <dbReference type="Proteomes" id="UP000219901"/>
    </source>
</evidence>
<accession>A0A2A6ZXC2</accession>
<proteinExistence type="predicted"/>
<comment type="caution">
    <text evidence="2">The sequence shown here is derived from an EMBL/GenBank/DDBJ whole genome shotgun (WGS) entry which is preliminary data.</text>
</comment>
<feature type="transmembrane region" description="Helical" evidence="1">
    <location>
        <begin position="151"/>
        <end position="175"/>
    </location>
</feature>
<keyword evidence="1" id="KW-0472">Membrane</keyword>
<dbReference type="RefSeq" id="WP_097783694.1">
    <property type="nucleotide sequence ID" value="NZ_NMTV01000068.1"/>
</dbReference>
<evidence type="ECO:0000313" key="2">
    <source>
        <dbReference type="EMBL" id="PDX71551.1"/>
    </source>
</evidence>
<evidence type="ECO:0000256" key="1">
    <source>
        <dbReference type="SAM" id="Phobius"/>
    </source>
</evidence>
<gene>
    <name evidence="2" type="ORF">CGS55_12350</name>
</gene>
<protein>
    <submittedName>
        <fullName evidence="2">Uncharacterized protein</fullName>
    </submittedName>
</protein>
<feature type="transmembrane region" description="Helical" evidence="1">
    <location>
        <begin position="40"/>
        <end position="62"/>
    </location>
</feature>
<keyword evidence="1" id="KW-0812">Transmembrane</keyword>
<reference evidence="2 3" key="1">
    <citation type="journal article" date="2017" name="Front. Microbiol.">
        <title>New Insights into the Diversity of the Genus Faecalibacterium.</title>
        <authorList>
            <person name="Benevides L."/>
            <person name="Burman S."/>
            <person name="Martin R."/>
            <person name="Robert V."/>
            <person name="Thomas M."/>
            <person name="Miquel S."/>
            <person name="Chain F."/>
            <person name="Sokol H."/>
            <person name="Bermudez-Humaran L.G."/>
            <person name="Morrison M."/>
            <person name="Langella P."/>
            <person name="Azevedo V.A."/>
            <person name="Chatel J.M."/>
            <person name="Soares S."/>
        </authorList>
    </citation>
    <scope>NUCLEOTIDE SEQUENCE [LARGE SCALE GENOMIC DNA]</scope>
    <source>
        <strain evidence="2 3">CNCM I 4546</strain>
    </source>
</reference>
<feature type="transmembrane region" description="Helical" evidence="1">
    <location>
        <begin position="196"/>
        <end position="216"/>
    </location>
</feature>
<feature type="transmembrane region" description="Helical" evidence="1">
    <location>
        <begin position="279"/>
        <end position="301"/>
    </location>
</feature>
<keyword evidence="1" id="KW-1133">Transmembrane helix</keyword>
<organism evidence="2 3">
    <name type="scientific">Faecalibacterium prausnitzii</name>
    <dbReference type="NCBI Taxonomy" id="853"/>
    <lineage>
        <taxon>Bacteria</taxon>
        <taxon>Bacillati</taxon>
        <taxon>Bacillota</taxon>
        <taxon>Clostridia</taxon>
        <taxon>Eubacteriales</taxon>
        <taxon>Oscillospiraceae</taxon>
        <taxon>Faecalibacterium</taxon>
    </lineage>
</organism>
<feature type="transmembrane region" description="Helical" evidence="1">
    <location>
        <begin position="222"/>
        <end position="245"/>
    </location>
</feature>